<dbReference type="SUPFAM" id="SSF64518">
    <property type="entry name" value="Phase 1 flagellin"/>
    <property type="match status" value="1"/>
</dbReference>
<keyword evidence="7" id="KW-0966">Cell projection</keyword>
<comment type="subcellular location">
    <subcellularLocation>
        <location evidence="1">Bacterial flagellum</location>
    </subcellularLocation>
    <subcellularLocation>
        <location evidence="2">Secreted</location>
    </subcellularLocation>
</comment>
<accession>A0ABW7NVV1</accession>
<dbReference type="PANTHER" id="PTHR42792:SF1">
    <property type="entry name" value="FLAGELLAR HOOK-ASSOCIATED PROTEIN 3"/>
    <property type="match status" value="1"/>
</dbReference>
<keyword evidence="7" id="KW-0282">Flagellum</keyword>
<comment type="similarity">
    <text evidence="3">Belongs to the bacterial flagellin family.</text>
</comment>
<evidence type="ECO:0000313" key="8">
    <source>
        <dbReference type="Proteomes" id="UP001610657"/>
    </source>
</evidence>
<keyword evidence="5" id="KW-0975">Bacterial flagellum</keyword>
<comment type="caution">
    <text evidence="7">The sequence shown here is derived from an EMBL/GenBank/DDBJ whole genome shotgun (WGS) entry which is preliminary data.</text>
</comment>
<keyword evidence="4" id="KW-0964">Secreted</keyword>
<keyword evidence="7" id="KW-0969">Cilium</keyword>
<feature type="non-terminal residue" evidence="7">
    <location>
        <position position="1"/>
    </location>
</feature>
<gene>
    <name evidence="7" type="primary">flgL</name>
    <name evidence="7" type="ORF">RA271_28060</name>
</gene>
<dbReference type="InterPro" id="IPR001492">
    <property type="entry name" value="Flagellin"/>
</dbReference>
<evidence type="ECO:0000256" key="4">
    <source>
        <dbReference type="ARBA" id="ARBA00022525"/>
    </source>
</evidence>
<sequence length="98" mass="10845">RISTTQFFESTNTNYQRNYSNMNKTSEEVSSGIKLNTARDDPVGAARVLQLAQQNSMLTQYETNICTIITMVVTTDTTLSCIIETLQASREQIVSAGS</sequence>
<evidence type="ECO:0000313" key="7">
    <source>
        <dbReference type="EMBL" id="MFH7518981.1"/>
    </source>
</evidence>
<feature type="non-terminal residue" evidence="7">
    <location>
        <position position="98"/>
    </location>
</feature>
<evidence type="ECO:0000256" key="2">
    <source>
        <dbReference type="ARBA" id="ARBA00004613"/>
    </source>
</evidence>
<organism evidence="7 8">
    <name type="scientific">Pseudomonas syringae pv. tagetis</name>
    <dbReference type="NCBI Taxonomy" id="129140"/>
    <lineage>
        <taxon>Bacteria</taxon>
        <taxon>Pseudomonadati</taxon>
        <taxon>Pseudomonadota</taxon>
        <taxon>Gammaproteobacteria</taxon>
        <taxon>Pseudomonadales</taxon>
        <taxon>Pseudomonadaceae</taxon>
        <taxon>Pseudomonas</taxon>
    </lineage>
</organism>
<evidence type="ECO:0000256" key="1">
    <source>
        <dbReference type="ARBA" id="ARBA00004365"/>
    </source>
</evidence>
<dbReference type="InterPro" id="IPR001029">
    <property type="entry name" value="Flagellin_N"/>
</dbReference>
<dbReference type="Gene3D" id="1.20.1330.10">
    <property type="entry name" value="f41 fragment of flagellin, N-terminal domain"/>
    <property type="match status" value="1"/>
</dbReference>
<name>A0ABW7NVV1_9PSED</name>
<feature type="domain" description="Flagellin N-terminal" evidence="6">
    <location>
        <begin position="2"/>
        <end position="97"/>
    </location>
</feature>
<evidence type="ECO:0000256" key="3">
    <source>
        <dbReference type="ARBA" id="ARBA00005709"/>
    </source>
</evidence>
<proteinExistence type="inferred from homology"/>
<dbReference type="EMBL" id="JAVCQK010000191">
    <property type="protein sequence ID" value="MFH7518981.1"/>
    <property type="molecule type" value="Genomic_DNA"/>
</dbReference>
<dbReference type="PANTHER" id="PTHR42792">
    <property type="entry name" value="FLAGELLIN"/>
    <property type="match status" value="1"/>
</dbReference>
<dbReference type="Pfam" id="PF00669">
    <property type="entry name" value="Flagellin_N"/>
    <property type="match status" value="1"/>
</dbReference>
<evidence type="ECO:0000259" key="6">
    <source>
        <dbReference type="Pfam" id="PF00669"/>
    </source>
</evidence>
<evidence type="ECO:0000256" key="5">
    <source>
        <dbReference type="ARBA" id="ARBA00023143"/>
    </source>
</evidence>
<reference evidence="7 8" key="1">
    <citation type="submission" date="2023-08" db="EMBL/GenBank/DDBJ databases">
        <title>Genomic and mutational analysis of Pseudomonas syringae pv. tagetis EB037 pathogenicity on sunflower.</title>
        <authorList>
            <person name="Maul J.E."/>
        </authorList>
    </citation>
    <scope>NUCLEOTIDE SEQUENCE [LARGE SCALE GENOMIC DNA]</scope>
    <source>
        <strain evidence="7 8">EB037_T1</strain>
    </source>
</reference>
<protein>
    <submittedName>
        <fullName evidence="7">Flagellar hook-associated protein FlgL</fullName>
    </submittedName>
</protein>
<keyword evidence="8" id="KW-1185">Reference proteome</keyword>
<dbReference type="Proteomes" id="UP001610657">
    <property type="component" value="Unassembled WGS sequence"/>
</dbReference>